<evidence type="ECO:0000313" key="1">
    <source>
        <dbReference type="EMBL" id="SQH78280.1"/>
    </source>
</evidence>
<evidence type="ECO:0000313" key="2">
    <source>
        <dbReference type="Proteomes" id="UP000250123"/>
    </source>
</evidence>
<dbReference type="KEGG" id="sbk:SHEWBE_4320"/>
<reference evidence="2" key="1">
    <citation type="submission" date="2018-06" db="EMBL/GenBank/DDBJ databases">
        <authorList>
            <person name="Cea G.-C."/>
            <person name="William W."/>
        </authorList>
    </citation>
    <scope>NUCLEOTIDE SEQUENCE [LARGE SCALE GENOMIC DNA]</scope>
    <source>
        <strain evidence="2">DB21MT-2</strain>
    </source>
</reference>
<gene>
    <name evidence="1" type="ORF">SHEWBE_4320</name>
</gene>
<dbReference type="AlphaFoldDB" id="A0A330MB88"/>
<organism evidence="1 2">
    <name type="scientific">Shewanella benthica</name>
    <dbReference type="NCBI Taxonomy" id="43661"/>
    <lineage>
        <taxon>Bacteria</taxon>
        <taxon>Pseudomonadati</taxon>
        <taxon>Pseudomonadota</taxon>
        <taxon>Gammaproteobacteria</taxon>
        <taxon>Alteromonadales</taxon>
        <taxon>Shewanellaceae</taxon>
        <taxon>Shewanella</taxon>
    </lineage>
</organism>
<proteinExistence type="predicted"/>
<accession>A0A330MB88</accession>
<name>A0A330MB88_9GAMM</name>
<sequence>MVSCRDKVALIPEKSDYTSIQTRIKAALKGEQPKSLLPFIGNEKRHQPKGVNFELQD</sequence>
<dbReference type="Proteomes" id="UP000250123">
    <property type="component" value="Chromosome SHEWBE"/>
</dbReference>
<dbReference type="EMBL" id="LS483452">
    <property type="protein sequence ID" value="SQH78280.1"/>
    <property type="molecule type" value="Genomic_DNA"/>
</dbReference>
<protein>
    <submittedName>
        <fullName evidence="1">Uncharacterized protein</fullName>
    </submittedName>
</protein>